<dbReference type="Pfam" id="PF00691">
    <property type="entry name" value="OmpA"/>
    <property type="match status" value="1"/>
</dbReference>
<comment type="subcellular location">
    <subcellularLocation>
        <location evidence="1">Cell membrane</location>
        <topology evidence="1">Single-pass membrane protein</topology>
    </subcellularLocation>
</comment>
<keyword evidence="3" id="KW-1003">Cell membrane</keyword>
<dbReference type="STRING" id="45496.SAMN04488079_104205"/>
<dbReference type="PANTHER" id="PTHR30329">
    <property type="entry name" value="STATOR ELEMENT OF FLAGELLAR MOTOR COMPLEX"/>
    <property type="match status" value="1"/>
</dbReference>
<keyword evidence="10" id="KW-1185">Reference proteome</keyword>
<evidence type="ECO:0000313" key="10">
    <source>
        <dbReference type="Proteomes" id="UP000198924"/>
    </source>
</evidence>
<dbReference type="InterPro" id="IPR050330">
    <property type="entry name" value="Bact_OuterMem_StrucFunc"/>
</dbReference>
<name>A0A1I3WGP2_9GAMM</name>
<dbReference type="InterPro" id="IPR036737">
    <property type="entry name" value="OmpA-like_sf"/>
</dbReference>
<evidence type="ECO:0000256" key="6">
    <source>
        <dbReference type="ARBA" id="ARBA00023136"/>
    </source>
</evidence>
<protein>
    <submittedName>
        <fullName evidence="9">Chemotaxis protein MotB</fullName>
    </submittedName>
</protein>
<sequence length="256" mass="28366">MKKQSSGIPRYLATFADLMTLLLCFFVLLLSMAEIDALKYKVVVRSMENAFGVKKDTPDEVIKATSIIKQTFSPSPSDTPSPLSKIFQESRNDENVIKIHDANLYQQAKLNSLMATLQKKFVKAITAGQLSLEKIDDRVIIRINENASFSSGQATLKPGILPVLAHISDVLTELNTTFVVAGHTDNVPLSNLNYRSNWELSAARATSVVHALLRNKALKPAQFRVEAYADTRPIRSNLTSQGRAINRRVEIGIINP</sequence>
<gene>
    <name evidence="9" type="ORF">SAMN04488079_104205</name>
</gene>
<keyword evidence="5" id="KW-1133">Transmembrane helix</keyword>
<accession>A0A1I3WGP2</accession>
<evidence type="ECO:0000256" key="3">
    <source>
        <dbReference type="ARBA" id="ARBA00022475"/>
    </source>
</evidence>
<evidence type="ECO:0000256" key="5">
    <source>
        <dbReference type="ARBA" id="ARBA00022989"/>
    </source>
</evidence>
<dbReference type="CDD" id="cd07185">
    <property type="entry name" value="OmpA_C-like"/>
    <property type="match status" value="1"/>
</dbReference>
<dbReference type="EMBL" id="FOSH01000004">
    <property type="protein sequence ID" value="SFK06675.1"/>
    <property type="molecule type" value="Genomic_DNA"/>
</dbReference>
<evidence type="ECO:0000313" key="9">
    <source>
        <dbReference type="EMBL" id="SFK06675.1"/>
    </source>
</evidence>
<keyword evidence="4" id="KW-0812">Transmembrane</keyword>
<dbReference type="GO" id="GO:0005886">
    <property type="term" value="C:plasma membrane"/>
    <property type="evidence" value="ECO:0007669"/>
    <property type="project" value="UniProtKB-SubCell"/>
</dbReference>
<dbReference type="AlphaFoldDB" id="A0A1I3WGP2"/>
<dbReference type="PROSITE" id="PS51123">
    <property type="entry name" value="OMPA_2"/>
    <property type="match status" value="1"/>
</dbReference>
<evidence type="ECO:0000256" key="4">
    <source>
        <dbReference type="ARBA" id="ARBA00022692"/>
    </source>
</evidence>
<dbReference type="Proteomes" id="UP000198924">
    <property type="component" value="Unassembled WGS sequence"/>
</dbReference>
<evidence type="ECO:0000256" key="2">
    <source>
        <dbReference type="ARBA" id="ARBA00008914"/>
    </source>
</evidence>
<organism evidence="9 10">
    <name type="scientific">Methylophaga sulfidovorans</name>
    <dbReference type="NCBI Taxonomy" id="45496"/>
    <lineage>
        <taxon>Bacteria</taxon>
        <taxon>Pseudomonadati</taxon>
        <taxon>Pseudomonadota</taxon>
        <taxon>Gammaproteobacteria</taxon>
        <taxon>Thiotrichales</taxon>
        <taxon>Piscirickettsiaceae</taxon>
        <taxon>Methylophaga</taxon>
    </lineage>
</organism>
<evidence type="ECO:0000259" key="8">
    <source>
        <dbReference type="PROSITE" id="PS51123"/>
    </source>
</evidence>
<feature type="domain" description="OmpA-like" evidence="8">
    <location>
        <begin position="136"/>
        <end position="256"/>
    </location>
</feature>
<evidence type="ECO:0000256" key="1">
    <source>
        <dbReference type="ARBA" id="ARBA00004162"/>
    </source>
</evidence>
<comment type="similarity">
    <text evidence="2">Belongs to the MotB family.</text>
</comment>
<reference evidence="10" key="1">
    <citation type="submission" date="2016-10" db="EMBL/GenBank/DDBJ databases">
        <authorList>
            <person name="Varghese N."/>
            <person name="Submissions S."/>
        </authorList>
    </citation>
    <scope>NUCLEOTIDE SEQUENCE [LARGE SCALE GENOMIC DNA]</scope>
    <source>
        <strain evidence="10">DSM 11578</strain>
    </source>
</reference>
<dbReference type="RefSeq" id="WP_091712042.1">
    <property type="nucleotide sequence ID" value="NZ_FOSH01000004.1"/>
</dbReference>
<dbReference type="PANTHER" id="PTHR30329:SF21">
    <property type="entry name" value="LIPOPROTEIN YIAD-RELATED"/>
    <property type="match status" value="1"/>
</dbReference>
<dbReference type="Gene3D" id="3.30.1330.60">
    <property type="entry name" value="OmpA-like domain"/>
    <property type="match status" value="1"/>
</dbReference>
<dbReference type="Pfam" id="PF13677">
    <property type="entry name" value="MotB_plug"/>
    <property type="match status" value="1"/>
</dbReference>
<evidence type="ECO:0000256" key="7">
    <source>
        <dbReference type="PROSITE-ProRule" id="PRU00473"/>
    </source>
</evidence>
<keyword evidence="6 7" id="KW-0472">Membrane</keyword>
<dbReference type="InterPro" id="IPR006665">
    <property type="entry name" value="OmpA-like"/>
</dbReference>
<dbReference type="SUPFAM" id="SSF103088">
    <property type="entry name" value="OmpA-like"/>
    <property type="match status" value="1"/>
</dbReference>
<proteinExistence type="inferred from homology"/>
<dbReference type="InterPro" id="IPR025713">
    <property type="entry name" value="MotB-like_N_dom"/>
</dbReference>
<dbReference type="OrthoDB" id="9815217at2"/>